<dbReference type="Pfam" id="PF00534">
    <property type="entry name" value="Glycos_transf_1"/>
    <property type="match status" value="1"/>
</dbReference>
<evidence type="ECO:0000259" key="1">
    <source>
        <dbReference type="Pfam" id="PF00534"/>
    </source>
</evidence>
<dbReference type="GO" id="GO:0016757">
    <property type="term" value="F:glycosyltransferase activity"/>
    <property type="evidence" value="ECO:0007669"/>
    <property type="project" value="InterPro"/>
</dbReference>
<comment type="caution">
    <text evidence="2">The sequence shown here is derived from an EMBL/GenBank/DDBJ whole genome shotgun (WGS) entry which is preliminary data.</text>
</comment>
<dbReference type="CDD" id="cd03811">
    <property type="entry name" value="GT4_GT28_WabH-like"/>
    <property type="match status" value="1"/>
</dbReference>
<dbReference type="PANTHER" id="PTHR12526">
    <property type="entry name" value="GLYCOSYLTRANSFERASE"/>
    <property type="match status" value="1"/>
</dbReference>
<feature type="domain" description="Glycosyl transferase family 1" evidence="1">
    <location>
        <begin position="211"/>
        <end position="364"/>
    </location>
</feature>
<dbReference type="GO" id="GO:1901135">
    <property type="term" value="P:carbohydrate derivative metabolic process"/>
    <property type="evidence" value="ECO:0007669"/>
    <property type="project" value="UniProtKB-ARBA"/>
</dbReference>
<dbReference type="SUPFAM" id="SSF53756">
    <property type="entry name" value="UDP-Glycosyltransferase/glycogen phosphorylase"/>
    <property type="match status" value="1"/>
</dbReference>
<evidence type="ECO:0000313" key="3">
    <source>
        <dbReference type="Proteomes" id="UP001145481"/>
    </source>
</evidence>
<dbReference type="Gene3D" id="3.40.50.2000">
    <property type="entry name" value="Glycogen Phosphorylase B"/>
    <property type="match status" value="2"/>
</dbReference>
<dbReference type="InterPro" id="IPR001296">
    <property type="entry name" value="Glyco_trans_1"/>
</dbReference>
<organism evidence="2 3">
    <name type="scientific">Pasteurella multocida</name>
    <dbReference type="NCBI Taxonomy" id="747"/>
    <lineage>
        <taxon>Bacteria</taxon>
        <taxon>Pseudomonadati</taxon>
        <taxon>Pseudomonadota</taxon>
        <taxon>Gammaproteobacteria</taxon>
        <taxon>Pasteurellales</taxon>
        <taxon>Pasteurellaceae</taxon>
        <taxon>Pasteurella</taxon>
    </lineage>
</organism>
<gene>
    <name evidence="2" type="ORF">NM948_07860</name>
</gene>
<dbReference type="RefSeq" id="WP_195189007.1">
    <property type="nucleotide sequence ID" value="NZ_JADMLJ010000016.1"/>
</dbReference>
<accession>A0A9X3UTZ8</accession>
<sequence>MNILFVHKSLVVGGAERILINYLNILSGFNEFKVTLLLLENKGEDNKNINQINKNINIDFILDNSESRKYTEFENKINQRSIFRKIYKYKLSKINKIEENRIKKYIKNNEFDLIFNFNSHLDFFLSNNQINIPIIRWIHGQAHLDCWEKDKEYYKKILPQHNYFFAINKEMQKKSQEILKNYGIHPNQVQMLYNPIDINDIQEKASSYIDFMDKDYLLNVSRLDENKNHIQMINIYSKLRKQGITEKLYIIGEGEYRRKIEQHIEKLNLSEHCILLGNQNNPYPFMKRAKLFLSTSLKEGLPTVLIESMACGTPVISMDCPTGPKEILNDGEFGGLIPLKNEQAFIQKTLSILKNKQEYDDYKNKLDIAISPFYFDKIKLSLIKILNTIKI</sequence>
<reference evidence="2" key="1">
    <citation type="submission" date="2022-07" db="EMBL/GenBank/DDBJ databases">
        <title>Genome-based characterization of novel serogroup A variants of Pasteurella multocida.</title>
        <authorList>
            <person name="Prajapati A."/>
            <person name="Yogisharadhya R."/>
            <person name="Mohanty N."/>
            <person name="Chanda M."/>
            <person name="Mendem S.K."/>
            <person name="Siddaramappa S."/>
            <person name="Shivachandra S.B."/>
        </authorList>
    </citation>
    <scope>NUCLEOTIDE SEQUENCE</scope>
    <source>
        <strain evidence="2">NIVEDIPm19</strain>
    </source>
</reference>
<dbReference type="Proteomes" id="UP001145481">
    <property type="component" value="Unassembled WGS sequence"/>
</dbReference>
<evidence type="ECO:0000313" key="2">
    <source>
        <dbReference type="EMBL" id="MDA5623454.1"/>
    </source>
</evidence>
<dbReference type="AlphaFoldDB" id="A0A9X3UTZ8"/>
<proteinExistence type="predicted"/>
<name>A0A9X3UTZ8_PASMD</name>
<protein>
    <submittedName>
        <fullName evidence="2">Glycosyltransferase</fullName>
    </submittedName>
</protein>
<dbReference type="EMBL" id="JANJHC010000016">
    <property type="protein sequence ID" value="MDA5623454.1"/>
    <property type="molecule type" value="Genomic_DNA"/>
</dbReference>
<dbReference type="PANTHER" id="PTHR12526:SF630">
    <property type="entry name" value="GLYCOSYLTRANSFERASE"/>
    <property type="match status" value="1"/>
</dbReference>